<comment type="similarity">
    <text evidence="3">Belongs to the transaldolase family. Type 1 subfamily.</text>
</comment>
<evidence type="ECO:0000256" key="6">
    <source>
        <dbReference type="ARBA" id="ARBA00022490"/>
    </source>
</evidence>
<evidence type="ECO:0000313" key="12">
    <source>
        <dbReference type="Proteomes" id="UP000019335"/>
    </source>
</evidence>
<evidence type="ECO:0000256" key="2">
    <source>
        <dbReference type="ARBA" id="ARBA00004857"/>
    </source>
</evidence>
<dbReference type="NCBIfam" id="TIGR00874">
    <property type="entry name" value="talAB"/>
    <property type="match status" value="2"/>
</dbReference>
<dbReference type="InterPro" id="IPR001585">
    <property type="entry name" value="TAL/FSA"/>
</dbReference>
<dbReference type="HAMAP" id="MF_00492">
    <property type="entry name" value="Transaldolase_1"/>
    <property type="match status" value="2"/>
</dbReference>
<comment type="function">
    <text evidence="10">Catalyzes the rate-limiting step of the non-oxidative phase in the pentose phosphate pathway. Catalyzes the reversible conversion of sedheptulose-7-phosphate and D-glyceraldehyde 3-phosphate into erythrose-4-phosphate and beta-D-fructose 6-phosphate.</text>
</comment>
<evidence type="ECO:0000313" key="11">
    <source>
        <dbReference type="EMBL" id="EWM29813.1"/>
    </source>
</evidence>
<organism evidence="11 12">
    <name type="scientific">Nannochloropsis gaditana</name>
    <dbReference type="NCBI Taxonomy" id="72520"/>
    <lineage>
        <taxon>Eukaryota</taxon>
        <taxon>Sar</taxon>
        <taxon>Stramenopiles</taxon>
        <taxon>Ochrophyta</taxon>
        <taxon>Eustigmatophyceae</taxon>
        <taxon>Eustigmatales</taxon>
        <taxon>Monodopsidaceae</taxon>
        <taxon>Nannochloropsis</taxon>
    </lineage>
</organism>
<dbReference type="GO" id="GO:0005975">
    <property type="term" value="P:carbohydrate metabolic process"/>
    <property type="evidence" value="ECO:0007669"/>
    <property type="project" value="InterPro"/>
</dbReference>
<comment type="pathway">
    <text evidence="2 10">Carbohydrate degradation; pentose phosphate pathway; D-glyceraldehyde 3-phosphate and beta-D-fructose 6-phosphate from D-ribose 5-phosphate and D-xylulose 5-phosphate (non-oxidative stage): step 2/3.</text>
</comment>
<dbReference type="UniPathway" id="UPA00115">
    <property type="reaction ID" value="UER00414"/>
</dbReference>
<evidence type="ECO:0000256" key="8">
    <source>
        <dbReference type="ARBA" id="ARBA00023126"/>
    </source>
</evidence>
<dbReference type="PANTHER" id="PTHR10683:SF18">
    <property type="entry name" value="TRANSALDOLASE"/>
    <property type="match status" value="1"/>
</dbReference>
<dbReference type="SUPFAM" id="SSF51569">
    <property type="entry name" value="Aldolase"/>
    <property type="match status" value="2"/>
</dbReference>
<comment type="subcellular location">
    <subcellularLocation>
        <location evidence="1">Cytoplasm</location>
    </subcellularLocation>
</comment>
<evidence type="ECO:0000256" key="10">
    <source>
        <dbReference type="RuleBase" id="RU000501"/>
    </source>
</evidence>
<keyword evidence="9" id="KW-0704">Schiff base</keyword>
<comment type="catalytic activity">
    <reaction evidence="10">
        <text>D-sedoheptulose 7-phosphate + D-glyceraldehyde 3-phosphate = D-erythrose 4-phosphate + beta-D-fructose 6-phosphate</text>
        <dbReference type="Rhea" id="RHEA:17053"/>
        <dbReference type="ChEBI" id="CHEBI:16897"/>
        <dbReference type="ChEBI" id="CHEBI:57483"/>
        <dbReference type="ChEBI" id="CHEBI:57634"/>
        <dbReference type="ChEBI" id="CHEBI:59776"/>
        <dbReference type="EC" id="2.2.1.2"/>
    </reaction>
</comment>
<dbReference type="AlphaFoldDB" id="W7U1X5"/>
<evidence type="ECO:0000256" key="4">
    <source>
        <dbReference type="ARBA" id="ARBA00013151"/>
    </source>
</evidence>
<accession>W7U1X5</accession>
<keyword evidence="7 10" id="KW-0808">Transferase</keyword>
<evidence type="ECO:0000256" key="5">
    <source>
        <dbReference type="ARBA" id="ARBA00018292"/>
    </source>
</evidence>
<dbReference type="EMBL" id="AZIL01000116">
    <property type="protein sequence ID" value="EWM29813.1"/>
    <property type="molecule type" value="Genomic_DNA"/>
</dbReference>
<dbReference type="PROSITE" id="PS01054">
    <property type="entry name" value="TRANSALDOLASE_1"/>
    <property type="match status" value="2"/>
</dbReference>
<sequence length="658" mass="71579">MSAPKKAKHVDQFTALGELTTLVCDTGDVEAIKRLKPTDATTNPSLIFKAASLPQYLSLVNDAVAYGKALPASHSDSERLAATMDRLAVNFGAEITKIVPGYVSTEVDARLSYDKDETLKRARRIIGMYKELGISKERILIKIASTWEGIKAAEALEQEGVKTNLTLLFSLAQAVAAAEAGATLVSPFVGRILDWWKKETGKTFADAEEDPGVQSVRQIYGYYKKYGYETIVMGASFRNKGEITALAGCDRLTISPGLLDELKDCHDPLPRVLEPENGSSFYDGERIRVDEKSFRLAMNADAMATAKLAEGIRGFAADIEKLEAMIAKMLVPPSDQFSQLAVFTTLVCDTGDVEAIKRLKPTDATTNPSLIFKAASLPQYKPLVDSAIAAGKAVADAGMSLKERLDLILDRLAVNFGAEITKIVPGYVSTEVDARLSFDTDQTLARARRIIGMYKELGISKERILIKIASTWEGIKAAEALEQEGVKTNLTLLFSLAQAVAAAEAGATLVSPFVGRILDWWKKETGKTFADAEEDPGVQSVRQIYGYYKKYGYETIVMGASFRNKGEITALAGCDRLTISPGLLDELKDCHDPLPRVLEASKAAAVYGGPKLHMNEKAFRFAMNADAMATDKLAEGIRGFAADIEKLEAMIAKRLGEH</sequence>
<protein>
    <recommendedName>
        <fullName evidence="5 10">Transaldolase</fullName>
        <ecNumber evidence="4 10">2.2.1.2</ecNumber>
    </recommendedName>
</protein>
<dbReference type="InterPro" id="IPR018225">
    <property type="entry name" value="Transaldolase_AS"/>
</dbReference>
<dbReference type="FunFam" id="3.20.20.70:FF:000002">
    <property type="entry name" value="Transaldolase"/>
    <property type="match status" value="2"/>
</dbReference>
<dbReference type="InterPro" id="IPR013785">
    <property type="entry name" value="Aldolase_TIM"/>
</dbReference>
<keyword evidence="12" id="KW-1185">Reference proteome</keyword>
<dbReference type="Pfam" id="PF00923">
    <property type="entry name" value="TAL_FSA"/>
    <property type="match status" value="2"/>
</dbReference>
<evidence type="ECO:0000256" key="3">
    <source>
        <dbReference type="ARBA" id="ARBA00008012"/>
    </source>
</evidence>
<name>W7U1X5_9STRA</name>
<evidence type="ECO:0000256" key="7">
    <source>
        <dbReference type="ARBA" id="ARBA00022679"/>
    </source>
</evidence>
<gene>
    <name evidence="11" type="ORF">Naga_100017g20</name>
</gene>
<dbReference type="OrthoDB" id="2015515at2759"/>
<dbReference type="Gene3D" id="3.20.20.70">
    <property type="entry name" value="Aldolase class I"/>
    <property type="match status" value="2"/>
</dbReference>
<evidence type="ECO:0000256" key="1">
    <source>
        <dbReference type="ARBA" id="ARBA00004496"/>
    </source>
</evidence>
<reference evidence="11 12" key="1">
    <citation type="journal article" date="2014" name="Mol. Plant">
        <title>Chromosome Scale Genome Assembly and Transcriptome Profiling of Nannochloropsis gaditana in Nitrogen Depletion.</title>
        <authorList>
            <person name="Corteggiani Carpinelli E."/>
            <person name="Telatin A."/>
            <person name="Vitulo N."/>
            <person name="Forcato C."/>
            <person name="D'Angelo M."/>
            <person name="Schiavon R."/>
            <person name="Vezzi A."/>
            <person name="Giacometti G.M."/>
            <person name="Morosinotto T."/>
            <person name="Valle G."/>
        </authorList>
    </citation>
    <scope>NUCLEOTIDE SEQUENCE [LARGE SCALE GENOMIC DNA]</scope>
    <source>
        <strain evidence="11 12">B-31</strain>
    </source>
</reference>
<dbReference type="GO" id="GO:0009052">
    <property type="term" value="P:pentose-phosphate shunt, non-oxidative branch"/>
    <property type="evidence" value="ECO:0007669"/>
    <property type="project" value="TreeGrafter"/>
</dbReference>
<dbReference type="PROSITE" id="PS00958">
    <property type="entry name" value="TRANSALDOLASE_2"/>
    <property type="match status" value="2"/>
</dbReference>
<proteinExistence type="inferred from homology"/>
<keyword evidence="6" id="KW-0963">Cytoplasm</keyword>
<evidence type="ECO:0000256" key="9">
    <source>
        <dbReference type="ARBA" id="ARBA00023270"/>
    </source>
</evidence>
<dbReference type="CDD" id="cd00957">
    <property type="entry name" value="Transaldolase_TalAB"/>
    <property type="match status" value="2"/>
</dbReference>
<dbReference type="EC" id="2.2.1.2" evidence="4 10"/>
<dbReference type="GO" id="GO:0004801">
    <property type="term" value="F:transaldolase activity"/>
    <property type="evidence" value="ECO:0007669"/>
    <property type="project" value="UniProtKB-EC"/>
</dbReference>
<dbReference type="PANTHER" id="PTHR10683">
    <property type="entry name" value="TRANSALDOLASE"/>
    <property type="match status" value="1"/>
</dbReference>
<dbReference type="InterPro" id="IPR004730">
    <property type="entry name" value="Transaldolase_1"/>
</dbReference>
<dbReference type="GO" id="GO:0005737">
    <property type="term" value="C:cytoplasm"/>
    <property type="evidence" value="ECO:0007669"/>
    <property type="project" value="UniProtKB-SubCell"/>
</dbReference>
<dbReference type="Proteomes" id="UP000019335">
    <property type="component" value="Chromosome 2"/>
</dbReference>
<keyword evidence="8 10" id="KW-0570">Pentose shunt</keyword>
<comment type="caution">
    <text evidence="11">The sequence shown here is derived from an EMBL/GenBank/DDBJ whole genome shotgun (WGS) entry which is preliminary data.</text>
</comment>